<keyword evidence="1" id="KW-0808">Transferase</keyword>
<evidence type="ECO:0000256" key="1">
    <source>
        <dbReference type="ARBA" id="ARBA00022679"/>
    </source>
</evidence>
<dbReference type="Gene3D" id="3.40.50.300">
    <property type="entry name" value="P-loop containing nucleotide triphosphate hydrolases"/>
    <property type="match status" value="1"/>
</dbReference>
<dbReference type="PANTHER" id="PTHR23117">
    <property type="entry name" value="GUANYLATE KINASE-RELATED"/>
    <property type="match status" value="1"/>
</dbReference>
<dbReference type="EMBL" id="UYSL01021621">
    <property type="protein sequence ID" value="VDL78755.1"/>
    <property type="molecule type" value="Genomic_DNA"/>
</dbReference>
<dbReference type="GO" id="GO:0004385">
    <property type="term" value="F:GMP kinase activity"/>
    <property type="evidence" value="ECO:0007669"/>
    <property type="project" value="TreeGrafter"/>
</dbReference>
<dbReference type="Pfam" id="PF00625">
    <property type="entry name" value="Guanylate_kin"/>
    <property type="match status" value="1"/>
</dbReference>
<protein>
    <submittedName>
        <fullName evidence="5">Guanylate kinase (inferred by orthology to a human protein)</fullName>
    </submittedName>
</protein>
<dbReference type="PANTHER" id="PTHR23117:SF13">
    <property type="entry name" value="GUANYLATE KINASE"/>
    <property type="match status" value="1"/>
</dbReference>
<dbReference type="InterPro" id="IPR027417">
    <property type="entry name" value="P-loop_NTPase"/>
</dbReference>
<evidence type="ECO:0000313" key="5">
    <source>
        <dbReference type="WBParaSite" id="NBR_0001516001-mRNA-1"/>
    </source>
</evidence>
<keyword evidence="4" id="KW-1185">Reference proteome</keyword>
<dbReference type="STRING" id="27835.A0A0N4YEM5"/>
<reference evidence="5" key="1">
    <citation type="submission" date="2017-02" db="UniProtKB">
        <authorList>
            <consortium name="WormBaseParasite"/>
        </authorList>
    </citation>
    <scope>IDENTIFICATION</scope>
</reference>
<evidence type="ECO:0000313" key="4">
    <source>
        <dbReference type="Proteomes" id="UP000271162"/>
    </source>
</evidence>
<evidence type="ECO:0000313" key="3">
    <source>
        <dbReference type="EMBL" id="VDL78755.1"/>
    </source>
</evidence>
<dbReference type="SUPFAM" id="SSF52540">
    <property type="entry name" value="P-loop containing nucleoside triphosphate hydrolases"/>
    <property type="match status" value="1"/>
</dbReference>
<dbReference type="WBParaSite" id="NBR_0001516001-mRNA-1">
    <property type="protein sequence ID" value="NBR_0001516001-mRNA-1"/>
    <property type="gene ID" value="NBR_0001516001"/>
</dbReference>
<evidence type="ECO:0000259" key="2">
    <source>
        <dbReference type="Pfam" id="PF00625"/>
    </source>
</evidence>
<gene>
    <name evidence="3" type="ORF">NBR_LOCUS15161</name>
</gene>
<proteinExistence type="predicted"/>
<sequence>MVYDPSRGSVLESLCEKILLWNSRTDAVPSDRVVRTIRRRKEYDPVTSDEGVSEQLCESRLRSRGTEKEEDIERRLKHAREDLAEVEQNPDLFDHVIINDNFEQAYKEFIAVIEEDLMSAN</sequence>
<organism evidence="5">
    <name type="scientific">Nippostrongylus brasiliensis</name>
    <name type="common">Rat hookworm</name>
    <dbReference type="NCBI Taxonomy" id="27835"/>
    <lineage>
        <taxon>Eukaryota</taxon>
        <taxon>Metazoa</taxon>
        <taxon>Ecdysozoa</taxon>
        <taxon>Nematoda</taxon>
        <taxon>Chromadorea</taxon>
        <taxon>Rhabditida</taxon>
        <taxon>Rhabditina</taxon>
        <taxon>Rhabditomorpha</taxon>
        <taxon>Strongyloidea</taxon>
        <taxon>Heligmosomidae</taxon>
        <taxon>Nippostrongylus</taxon>
    </lineage>
</organism>
<feature type="domain" description="Guanylate kinase/L-type calcium channel beta subunit" evidence="2">
    <location>
        <begin position="53"/>
        <end position="115"/>
    </location>
</feature>
<reference evidence="3 4" key="2">
    <citation type="submission" date="2018-11" db="EMBL/GenBank/DDBJ databases">
        <authorList>
            <consortium name="Pathogen Informatics"/>
        </authorList>
    </citation>
    <scope>NUCLEOTIDE SEQUENCE [LARGE SCALE GENOMIC DNA]</scope>
</reference>
<accession>A0A0N4YEM5</accession>
<dbReference type="AlphaFoldDB" id="A0A0N4YEM5"/>
<dbReference type="InterPro" id="IPR008145">
    <property type="entry name" value="GK/Ca_channel_bsu"/>
</dbReference>
<name>A0A0N4YEM5_NIPBR</name>
<dbReference type="GO" id="GO:0005829">
    <property type="term" value="C:cytosol"/>
    <property type="evidence" value="ECO:0007669"/>
    <property type="project" value="TreeGrafter"/>
</dbReference>
<dbReference type="Proteomes" id="UP000271162">
    <property type="component" value="Unassembled WGS sequence"/>
</dbReference>